<dbReference type="EMBL" id="JAGFNK010000075">
    <property type="protein sequence ID" value="KAI9508962.1"/>
    <property type="molecule type" value="Genomic_DNA"/>
</dbReference>
<evidence type="ECO:0000313" key="2">
    <source>
        <dbReference type="Proteomes" id="UP001207468"/>
    </source>
</evidence>
<comment type="caution">
    <text evidence="1">The sequence shown here is derived from an EMBL/GenBank/DDBJ whole genome shotgun (WGS) entry which is preliminary data.</text>
</comment>
<dbReference type="Proteomes" id="UP001207468">
    <property type="component" value="Unassembled WGS sequence"/>
</dbReference>
<evidence type="ECO:0000313" key="1">
    <source>
        <dbReference type="EMBL" id="KAI9508962.1"/>
    </source>
</evidence>
<sequence>MQDEDGEEVRVCVDGKQCLTSIVKFLDGHVRSRLSTALTMKPTRSSLDCLCRSSDRDPDTRKLWWYQVPAAHKGRRNEISMEGKRKFENKRITCVEYRALSPASEREGFQRVQLEMRITASEKLQATTSPWADYVNELDMKYITISGGLASHIEFNTKRGRTF</sequence>
<gene>
    <name evidence="1" type="ORF">F5148DRAFT_1191137</name>
</gene>
<name>A0ACC0UCW8_9AGAM</name>
<organism evidence="1 2">
    <name type="scientific">Russula earlei</name>
    <dbReference type="NCBI Taxonomy" id="71964"/>
    <lineage>
        <taxon>Eukaryota</taxon>
        <taxon>Fungi</taxon>
        <taxon>Dikarya</taxon>
        <taxon>Basidiomycota</taxon>
        <taxon>Agaricomycotina</taxon>
        <taxon>Agaricomycetes</taxon>
        <taxon>Russulales</taxon>
        <taxon>Russulaceae</taxon>
        <taxon>Russula</taxon>
    </lineage>
</organism>
<accession>A0ACC0UCW8</accession>
<protein>
    <submittedName>
        <fullName evidence="1">Uncharacterized protein</fullName>
    </submittedName>
</protein>
<reference evidence="1" key="1">
    <citation type="submission" date="2021-03" db="EMBL/GenBank/DDBJ databases">
        <title>Evolutionary priming and transition to the ectomycorrhizal habit in an iconic lineage of mushroom-forming fungi: is preadaptation a requirement?</title>
        <authorList>
            <consortium name="DOE Joint Genome Institute"/>
            <person name="Looney B.P."/>
            <person name="Miyauchi S."/>
            <person name="Morin E."/>
            <person name="Drula E."/>
            <person name="Courty P.E."/>
            <person name="Chicoki N."/>
            <person name="Fauchery L."/>
            <person name="Kohler A."/>
            <person name="Kuo A."/>
            <person name="LaButti K."/>
            <person name="Pangilinan J."/>
            <person name="Lipzen A."/>
            <person name="Riley R."/>
            <person name="Andreopoulos W."/>
            <person name="He G."/>
            <person name="Johnson J."/>
            <person name="Barry K.W."/>
            <person name="Grigoriev I.V."/>
            <person name="Nagy L."/>
            <person name="Hibbett D."/>
            <person name="Henrissat B."/>
            <person name="Matheny P.B."/>
            <person name="Labbe J."/>
            <person name="Martin A.F."/>
        </authorList>
    </citation>
    <scope>NUCLEOTIDE SEQUENCE</scope>
    <source>
        <strain evidence="1">BPL698</strain>
    </source>
</reference>
<keyword evidence="2" id="KW-1185">Reference proteome</keyword>
<proteinExistence type="predicted"/>